<protein>
    <submittedName>
        <fullName evidence="1">Uncharacterized protein</fullName>
    </submittedName>
</protein>
<gene>
    <name evidence="1" type="ORF">Goshw_013487</name>
</gene>
<dbReference type="Proteomes" id="UP000593576">
    <property type="component" value="Unassembled WGS sequence"/>
</dbReference>
<reference evidence="1 2" key="1">
    <citation type="journal article" date="2019" name="Genome Biol. Evol.">
        <title>Insights into the evolution of the New World diploid cottons (Gossypium, subgenus Houzingenia) based on genome sequencing.</title>
        <authorList>
            <person name="Grover C.E."/>
            <person name="Arick M.A. 2nd"/>
            <person name="Thrash A."/>
            <person name="Conover J.L."/>
            <person name="Sanders W.S."/>
            <person name="Peterson D.G."/>
            <person name="Frelichowski J.E."/>
            <person name="Scheffler J.A."/>
            <person name="Scheffler B.E."/>
            <person name="Wendel J.F."/>
        </authorList>
    </citation>
    <scope>NUCLEOTIDE SEQUENCE [LARGE SCALE GENOMIC DNA]</scope>
    <source>
        <strain evidence="1">1</strain>
        <tissue evidence="1">Leaf</tissue>
    </source>
</reference>
<evidence type="ECO:0000313" key="2">
    <source>
        <dbReference type="Proteomes" id="UP000593576"/>
    </source>
</evidence>
<dbReference type="OrthoDB" id="1430424at2759"/>
<accession>A0A7J9N3K5</accession>
<keyword evidence="2" id="KW-1185">Reference proteome</keyword>
<dbReference type="PANTHER" id="PTHR48200:SF1">
    <property type="entry name" value="AMINOTRANSFERASE-LIKE PLANT MOBILE DOMAIN-CONTAINING PROTEIN"/>
    <property type="match status" value="1"/>
</dbReference>
<evidence type="ECO:0000313" key="1">
    <source>
        <dbReference type="EMBL" id="MBA0877676.1"/>
    </source>
</evidence>
<dbReference type="PANTHER" id="PTHR48200">
    <property type="entry name" value="PROTEIN, PUTATIVE-RELATED"/>
    <property type="match status" value="1"/>
</dbReference>
<name>A0A7J9N3K5_GOSSC</name>
<proteinExistence type="predicted"/>
<comment type="caution">
    <text evidence="1">The sequence shown here is derived from an EMBL/GenBank/DDBJ whole genome shotgun (WGS) entry which is preliminary data.</text>
</comment>
<dbReference type="AlphaFoldDB" id="A0A7J9N3K5"/>
<organism evidence="1 2">
    <name type="scientific">Gossypium schwendimanii</name>
    <name type="common">Cotton</name>
    <dbReference type="NCBI Taxonomy" id="34291"/>
    <lineage>
        <taxon>Eukaryota</taxon>
        <taxon>Viridiplantae</taxon>
        <taxon>Streptophyta</taxon>
        <taxon>Embryophyta</taxon>
        <taxon>Tracheophyta</taxon>
        <taxon>Spermatophyta</taxon>
        <taxon>Magnoliopsida</taxon>
        <taxon>eudicotyledons</taxon>
        <taxon>Gunneridae</taxon>
        <taxon>Pentapetalae</taxon>
        <taxon>rosids</taxon>
        <taxon>malvids</taxon>
        <taxon>Malvales</taxon>
        <taxon>Malvaceae</taxon>
        <taxon>Malvoideae</taxon>
        <taxon>Gossypium</taxon>
    </lineage>
</organism>
<dbReference type="EMBL" id="JABFAF010268981">
    <property type="protein sequence ID" value="MBA0877676.1"/>
    <property type="molecule type" value="Genomic_DNA"/>
</dbReference>
<sequence>MWMKQFQIYLIGLTRGSHRHFWKVEKVYYRVFSENYSPLKELVATPRRDDITEEKCMLILQSLQEEDVKWKAPWMVPDKIL</sequence>